<sequence length="79" mass="9292">MFFIGQDRFNHHIQSHLITSCLQLALRKVISPEVHILFNPSLCFFFHCSFTTLAGRDVCVDPTQHWVQQTMKMIKQMKN</sequence>
<dbReference type="Ensembl" id="ENSAMXT00005002723.1">
    <property type="protein sequence ID" value="ENSAMXP00005002442.1"/>
    <property type="gene ID" value="ENSAMXG00005001368.1"/>
</dbReference>
<organism evidence="3 4">
    <name type="scientific">Astyanax mexicanus</name>
    <name type="common">Blind cave fish</name>
    <name type="synonym">Astyanax fasciatus mexicanus</name>
    <dbReference type="NCBI Taxonomy" id="7994"/>
    <lineage>
        <taxon>Eukaryota</taxon>
        <taxon>Metazoa</taxon>
        <taxon>Chordata</taxon>
        <taxon>Craniata</taxon>
        <taxon>Vertebrata</taxon>
        <taxon>Euteleostomi</taxon>
        <taxon>Actinopterygii</taxon>
        <taxon>Neopterygii</taxon>
        <taxon>Teleostei</taxon>
        <taxon>Ostariophysi</taxon>
        <taxon>Characiformes</taxon>
        <taxon>Characoidei</taxon>
        <taxon>Acestrorhamphidae</taxon>
        <taxon>Acestrorhamphinae</taxon>
        <taxon>Astyanax</taxon>
    </lineage>
</organism>
<evidence type="ECO:0000256" key="1">
    <source>
        <dbReference type="ARBA" id="ARBA00022514"/>
    </source>
</evidence>
<dbReference type="InterPro" id="IPR001811">
    <property type="entry name" value="Chemokine_IL8-like_dom"/>
</dbReference>
<dbReference type="InterPro" id="IPR036048">
    <property type="entry name" value="Interleukin_8-like_sf"/>
</dbReference>
<protein>
    <recommendedName>
        <fullName evidence="2">Chemokine interleukin-8-like domain-containing protein</fullName>
    </recommendedName>
</protein>
<dbReference type="GO" id="GO:0005615">
    <property type="term" value="C:extracellular space"/>
    <property type="evidence" value="ECO:0007669"/>
    <property type="project" value="UniProtKB-KW"/>
</dbReference>
<reference evidence="3" key="1">
    <citation type="submission" date="2025-08" db="UniProtKB">
        <authorList>
            <consortium name="Ensembl"/>
        </authorList>
    </citation>
    <scope>IDENTIFICATION</scope>
</reference>
<dbReference type="Gene3D" id="2.40.50.40">
    <property type="match status" value="1"/>
</dbReference>
<dbReference type="GO" id="GO:0008009">
    <property type="term" value="F:chemokine activity"/>
    <property type="evidence" value="ECO:0007669"/>
    <property type="project" value="InterPro"/>
</dbReference>
<dbReference type="Pfam" id="PF00048">
    <property type="entry name" value="IL8"/>
    <property type="match status" value="1"/>
</dbReference>
<evidence type="ECO:0000259" key="2">
    <source>
        <dbReference type="Pfam" id="PF00048"/>
    </source>
</evidence>
<dbReference type="Proteomes" id="UP000694621">
    <property type="component" value="Unplaced"/>
</dbReference>
<accession>A0A8B9GS13</accession>
<name>A0A8B9GS13_ASTMX</name>
<evidence type="ECO:0000313" key="4">
    <source>
        <dbReference type="Proteomes" id="UP000694621"/>
    </source>
</evidence>
<feature type="domain" description="Chemokine interleukin-8-like" evidence="2">
    <location>
        <begin position="50"/>
        <end position="73"/>
    </location>
</feature>
<dbReference type="GO" id="GO:0006955">
    <property type="term" value="P:immune response"/>
    <property type="evidence" value="ECO:0007669"/>
    <property type="project" value="InterPro"/>
</dbReference>
<evidence type="ECO:0000313" key="3">
    <source>
        <dbReference type="Ensembl" id="ENSAMXP00005002442.1"/>
    </source>
</evidence>
<dbReference type="AlphaFoldDB" id="A0A8B9GS13"/>
<keyword evidence="1" id="KW-0202">Cytokine</keyword>
<proteinExistence type="predicted"/>
<dbReference type="SUPFAM" id="SSF54117">
    <property type="entry name" value="Interleukin 8-like chemokines"/>
    <property type="match status" value="1"/>
</dbReference>